<keyword evidence="10 13" id="KW-1133">Transmembrane helix</keyword>
<evidence type="ECO:0000256" key="4">
    <source>
        <dbReference type="ARBA" id="ARBA00020585"/>
    </source>
</evidence>
<dbReference type="GO" id="GO:0016758">
    <property type="term" value="F:hexosyltransferase activity"/>
    <property type="evidence" value="ECO:0007669"/>
    <property type="project" value="TreeGrafter"/>
</dbReference>
<feature type="transmembrane region" description="Helical" evidence="13">
    <location>
        <begin position="26"/>
        <end position="46"/>
    </location>
</feature>
<feature type="transmembrane region" description="Helical" evidence="13">
    <location>
        <begin position="410"/>
        <end position="432"/>
    </location>
</feature>
<reference evidence="15 16" key="1">
    <citation type="submission" date="2019-02" db="EMBL/GenBank/DDBJ databases">
        <title>Deep-cultivation of Planctomycetes and their phenomic and genomic characterization uncovers novel biology.</title>
        <authorList>
            <person name="Wiegand S."/>
            <person name="Jogler M."/>
            <person name="Boedeker C."/>
            <person name="Pinto D."/>
            <person name="Vollmers J."/>
            <person name="Rivas-Marin E."/>
            <person name="Kohn T."/>
            <person name="Peeters S.H."/>
            <person name="Heuer A."/>
            <person name="Rast P."/>
            <person name="Oberbeckmann S."/>
            <person name="Bunk B."/>
            <person name="Jeske O."/>
            <person name="Meyerdierks A."/>
            <person name="Storesund J.E."/>
            <person name="Kallscheuer N."/>
            <person name="Luecker S."/>
            <person name="Lage O.M."/>
            <person name="Pohl T."/>
            <person name="Merkel B.J."/>
            <person name="Hornburger P."/>
            <person name="Mueller R.-W."/>
            <person name="Bruemmer F."/>
            <person name="Labrenz M."/>
            <person name="Spormann A.M."/>
            <person name="Op Den Camp H."/>
            <person name="Overmann J."/>
            <person name="Amann R."/>
            <person name="Jetten M.S.M."/>
            <person name="Mascher T."/>
            <person name="Medema M.H."/>
            <person name="Devos D.P."/>
            <person name="Kaster A.-K."/>
            <person name="Ovreas L."/>
            <person name="Rohde M."/>
            <person name="Galperin M.Y."/>
            <person name="Jogler C."/>
        </authorList>
    </citation>
    <scope>NUCLEOTIDE SEQUENCE [LARGE SCALE GENOMIC DNA]</scope>
    <source>
        <strain evidence="15 16">Pla22</strain>
    </source>
</reference>
<dbReference type="CDD" id="cd04191">
    <property type="entry name" value="Glucan_BSP_MdoH"/>
    <property type="match status" value="1"/>
</dbReference>
<feature type="domain" description="Glycosyltransferase 2-like" evidence="14">
    <location>
        <begin position="235"/>
        <end position="457"/>
    </location>
</feature>
<proteinExistence type="inferred from homology"/>
<feature type="transmembrane region" description="Helical" evidence="13">
    <location>
        <begin position="545"/>
        <end position="568"/>
    </location>
</feature>
<evidence type="ECO:0000256" key="1">
    <source>
        <dbReference type="ARBA" id="ARBA00004429"/>
    </source>
</evidence>
<evidence type="ECO:0000256" key="2">
    <source>
        <dbReference type="ARBA" id="ARBA00005001"/>
    </source>
</evidence>
<feature type="transmembrane region" description="Helical" evidence="13">
    <location>
        <begin position="457"/>
        <end position="482"/>
    </location>
</feature>
<dbReference type="AlphaFoldDB" id="A0A5C5WBB8"/>
<dbReference type="RefSeq" id="WP_146517557.1">
    <property type="nucleotide sequence ID" value="NZ_SJPI01000004.1"/>
</dbReference>
<keyword evidence="16" id="KW-1185">Reference proteome</keyword>
<sequence length="717" mass="78918">MSETTAVTRDSLQTNFQPAKVRQRTVQLAVVTLTLISTAIATWYFIEALQGRGLHLLELAAIPLFALLFGWITFSLCLATLGFVDLLKRPAKSTEATEHATQGRGDDSGEGSRTAVLMPVYNESPRRVFAGVRAMMDCLDRMGVGHQFDFFVLSDTTNSEIWLAEEIEWSRCSPKQQTPKQQTPNEQTPNEQTPNDQTLNGSRIFYRHRPNNEARKSGNIADFCKRWGSQYPFMIVLDADSLMSADTMIEMVTRMRSDPKLGILQVPPVPIGRLSLFARLQQFAASAYGNLFVRGFAKWAGSEGNYWGHNAIIRVQPFMDHCELPKLPGRAPLGGEILSHDFVEAALMLRAGYKVDIASDLGGSFEECPTTLTDYAKRDQRWCQGNLQHSRLIVNESINPLSRFHFTSGILAYAASPLWLLMTGLCIVALLWEGWSSTGEASTGEGGIVLSERATHIALVLFVTSMTMLLLPKVMSLVTISLDSQRRRLFGGTLKLWFSGMIEMLTSILLSPIMAIYHTQFVVSTLAGTNVRWSAQQRDERGVRWIEAIVDFAGMMVLGAAITTFLYYLQPTLLLWFSPFLVGLVLAVPIAVAMGSGSVGGMLARAGLLAIPEDFVQPEVVKAQHSILRDEPVSEFAGFSSLLDAVIRSPKLYLLHRNIQAENGCDVPLPTSQSKAIEAAFAASGTKGIPDKLVGPLLKDAATLETLHIEAQLAGAR</sequence>
<feature type="transmembrane region" description="Helical" evidence="13">
    <location>
        <begin position="489"/>
        <end position="509"/>
    </location>
</feature>
<evidence type="ECO:0000259" key="14">
    <source>
        <dbReference type="Pfam" id="PF13632"/>
    </source>
</evidence>
<feature type="region of interest" description="Disordered" evidence="12">
    <location>
        <begin position="172"/>
        <end position="199"/>
    </location>
</feature>
<dbReference type="EMBL" id="SJPI01000004">
    <property type="protein sequence ID" value="TWT48158.1"/>
    <property type="molecule type" value="Genomic_DNA"/>
</dbReference>
<accession>A0A5C5WBB8</accession>
<feature type="transmembrane region" description="Helical" evidence="13">
    <location>
        <begin position="574"/>
        <end position="595"/>
    </location>
</feature>
<dbReference type="PANTHER" id="PTHR43867">
    <property type="entry name" value="CELLULOSE SYNTHASE CATALYTIC SUBUNIT A [UDP-FORMING]"/>
    <property type="match status" value="1"/>
</dbReference>
<feature type="region of interest" description="Disordered" evidence="12">
    <location>
        <begin position="94"/>
        <end position="113"/>
    </location>
</feature>
<evidence type="ECO:0000256" key="10">
    <source>
        <dbReference type="ARBA" id="ARBA00022989"/>
    </source>
</evidence>
<gene>
    <name evidence="15" type="primary">opgH</name>
    <name evidence="15" type="ORF">Pla22_51590</name>
</gene>
<keyword evidence="7 15" id="KW-0328">Glycosyltransferase</keyword>
<dbReference type="PANTHER" id="PTHR43867:SF5">
    <property type="entry name" value="GLUCANS BIOSYNTHESIS GLUCOSYLTRANSFERASE H"/>
    <property type="match status" value="1"/>
</dbReference>
<comment type="similarity">
    <text evidence="3">Belongs to the glycosyltransferase 2 family. OpgH subfamily.</text>
</comment>
<dbReference type="NCBIfam" id="NF003962">
    <property type="entry name" value="PRK05454.2-5"/>
    <property type="match status" value="1"/>
</dbReference>
<evidence type="ECO:0000256" key="12">
    <source>
        <dbReference type="SAM" id="MobiDB-lite"/>
    </source>
</evidence>
<comment type="caution">
    <text evidence="15">The sequence shown here is derived from an EMBL/GenBank/DDBJ whole genome shotgun (WGS) entry which is preliminary data.</text>
</comment>
<keyword evidence="11 13" id="KW-0472">Membrane</keyword>
<dbReference type="NCBIfam" id="NF003958">
    <property type="entry name" value="PRK05454.2-1"/>
    <property type="match status" value="1"/>
</dbReference>
<comment type="subcellular location">
    <subcellularLocation>
        <location evidence="1">Cell inner membrane</location>
        <topology evidence="1">Multi-pass membrane protein</topology>
    </subcellularLocation>
</comment>
<keyword evidence="5" id="KW-1003">Cell membrane</keyword>
<organism evidence="15 16">
    <name type="scientific">Rubripirellula amarantea</name>
    <dbReference type="NCBI Taxonomy" id="2527999"/>
    <lineage>
        <taxon>Bacteria</taxon>
        <taxon>Pseudomonadati</taxon>
        <taxon>Planctomycetota</taxon>
        <taxon>Planctomycetia</taxon>
        <taxon>Pirellulales</taxon>
        <taxon>Pirellulaceae</taxon>
        <taxon>Rubripirellula</taxon>
    </lineage>
</organism>
<evidence type="ECO:0000256" key="5">
    <source>
        <dbReference type="ARBA" id="ARBA00022475"/>
    </source>
</evidence>
<dbReference type="OrthoDB" id="9806824at2"/>
<evidence type="ECO:0000256" key="3">
    <source>
        <dbReference type="ARBA" id="ARBA00009337"/>
    </source>
</evidence>
<evidence type="ECO:0000256" key="9">
    <source>
        <dbReference type="ARBA" id="ARBA00022692"/>
    </source>
</evidence>
<evidence type="ECO:0000256" key="11">
    <source>
        <dbReference type="ARBA" id="ARBA00023136"/>
    </source>
</evidence>
<evidence type="ECO:0000256" key="6">
    <source>
        <dbReference type="ARBA" id="ARBA00022519"/>
    </source>
</evidence>
<evidence type="ECO:0000313" key="15">
    <source>
        <dbReference type="EMBL" id="TWT48158.1"/>
    </source>
</evidence>
<dbReference type="Proteomes" id="UP000316598">
    <property type="component" value="Unassembled WGS sequence"/>
</dbReference>
<name>A0A5C5WBB8_9BACT</name>
<dbReference type="Gene3D" id="3.90.550.10">
    <property type="entry name" value="Spore Coat Polysaccharide Biosynthesis Protein SpsA, Chain A"/>
    <property type="match status" value="1"/>
</dbReference>
<dbReference type="SUPFAM" id="SSF53448">
    <property type="entry name" value="Nucleotide-diphospho-sugar transferases"/>
    <property type="match status" value="1"/>
</dbReference>
<dbReference type="InterPro" id="IPR029044">
    <property type="entry name" value="Nucleotide-diphossugar_trans"/>
</dbReference>
<dbReference type="Pfam" id="PF13632">
    <property type="entry name" value="Glyco_trans_2_3"/>
    <property type="match status" value="1"/>
</dbReference>
<evidence type="ECO:0000256" key="7">
    <source>
        <dbReference type="ARBA" id="ARBA00022676"/>
    </source>
</evidence>
<dbReference type="GO" id="GO:0005886">
    <property type="term" value="C:plasma membrane"/>
    <property type="evidence" value="ECO:0007669"/>
    <property type="project" value="UniProtKB-SubCell"/>
</dbReference>
<keyword evidence="8 15" id="KW-0808">Transferase</keyword>
<dbReference type="InterPro" id="IPR050321">
    <property type="entry name" value="Glycosyltr_2/OpgH_subfam"/>
</dbReference>
<dbReference type="InterPro" id="IPR001173">
    <property type="entry name" value="Glyco_trans_2-like"/>
</dbReference>
<evidence type="ECO:0000256" key="8">
    <source>
        <dbReference type="ARBA" id="ARBA00022679"/>
    </source>
</evidence>
<keyword evidence="9 13" id="KW-0812">Transmembrane</keyword>
<keyword evidence="6" id="KW-0997">Cell inner membrane</keyword>
<protein>
    <recommendedName>
        <fullName evidence="4">Glucans biosynthesis glucosyltransferase H</fullName>
    </recommendedName>
</protein>
<evidence type="ECO:0000256" key="13">
    <source>
        <dbReference type="SAM" id="Phobius"/>
    </source>
</evidence>
<evidence type="ECO:0000313" key="16">
    <source>
        <dbReference type="Proteomes" id="UP000316598"/>
    </source>
</evidence>
<feature type="compositionally biased region" description="Low complexity" evidence="12">
    <location>
        <begin position="174"/>
        <end position="190"/>
    </location>
</feature>
<feature type="transmembrane region" description="Helical" evidence="13">
    <location>
        <begin position="61"/>
        <end position="84"/>
    </location>
</feature>
<comment type="pathway">
    <text evidence="2">Glycan metabolism; osmoregulated periplasmic glucan (OPG) biosynthesis.</text>
</comment>